<feature type="transmembrane region" description="Helical" evidence="6">
    <location>
        <begin position="27"/>
        <end position="46"/>
    </location>
</feature>
<evidence type="ECO:0000256" key="2">
    <source>
        <dbReference type="ARBA" id="ARBA00022824"/>
    </source>
</evidence>
<sequence length="101" mass="11424">MFFPLSSVALHVQPSELRNEDSITSTLKTLLVFTTLMITLPIGLYFSSKSYAFEGTLGMPNRDSNFYAAIVAVVAVHVVLAFFLYVTWNEVSRQWREGKQD</sequence>
<keyword evidence="3 6" id="KW-1133">Transmembrane helix</keyword>
<dbReference type="AlphaFoldDB" id="A0A7N4Q015"/>
<dbReference type="PANTHER" id="PTHR31792:SF3">
    <property type="entry name" value="VACUOLAR ATPASE ASSEMBLY INTEGRAL MEMBRANE PROTEIN VMA21"/>
    <property type="match status" value="1"/>
</dbReference>
<evidence type="ECO:0000256" key="4">
    <source>
        <dbReference type="ARBA" id="ARBA00023136"/>
    </source>
</evidence>
<accession>A0A7N4Q015</accession>
<dbReference type="GeneTree" id="ENSGT00390000017980"/>
<dbReference type="GO" id="GO:0070072">
    <property type="term" value="P:vacuolar proton-transporting V-type ATPase complex assembly"/>
    <property type="evidence" value="ECO:0007669"/>
    <property type="project" value="UniProtKB-UniRule"/>
</dbReference>
<dbReference type="Proteomes" id="UP000007648">
    <property type="component" value="Unassembled WGS sequence"/>
</dbReference>
<keyword evidence="4 6" id="KW-0472">Membrane</keyword>
<evidence type="ECO:0000256" key="6">
    <source>
        <dbReference type="HAMAP-Rule" id="MF_03058"/>
    </source>
</evidence>
<dbReference type="GO" id="GO:0033116">
    <property type="term" value="C:endoplasmic reticulum-Golgi intermediate compartment membrane"/>
    <property type="evidence" value="ECO:0007669"/>
    <property type="project" value="UniProtKB-SubCell"/>
</dbReference>
<keyword evidence="1 6" id="KW-0812">Transmembrane</keyword>
<dbReference type="InterPro" id="IPR019013">
    <property type="entry name" value="Vma21"/>
</dbReference>
<dbReference type="HAMAP" id="MF_03058">
    <property type="entry name" value="VMA21"/>
    <property type="match status" value="1"/>
</dbReference>
<keyword evidence="2 6" id="KW-0256">Endoplasmic reticulum</keyword>
<proteinExistence type="inferred from homology"/>
<evidence type="ECO:0000256" key="3">
    <source>
        <dbReference type="ARBA" id="ARBA00022989"/>
    </source>
</evidence>
<dbReference type="InParanoid" id="A0A7N4Q015"/>
<keyword evidence="8" id="KW-1185">Reference proteome</keyword>
<comment type="function">
    <text evidence="6">Required for the assembly of the V0 complex of the vacuolar ATPase (V-ATPase) in the endoplasmic reticulum.</text>
</comment>
<feature type="transmembrane region" description="Helical" evidence="6">
    <location>
        <begin position="66"/>
        <end position="86"/>
    </location>
</feature>
<keyword evidence="5 6" id="KW-0968">Cytoplasmic vesicle</keyword>
<dbReference type="GO" id="GO:0012507">
    <property type="term" value="C:ER to Golgi transport vesicle membrane"/>
    <property type="evidence" value="ECO:0007669"/>
    <property type="project" value="UniProtKB-SubCell"/>
</dbReference>
<reference evidence="7" key="2">
    <citation type="submission" date="2025-08" db="UniProtKB">
        <authorList>
            <consortium name="Ensembl"/>
        </authorList>
    </citation>
    <scope>IDENTIFICATION</scope>
</reference>
<organism evidence="7 8">
    <name type="scientific">Sarcophilus harrisii</name>
    <name type="common">Tasmanian devil</name>
    <name type="synonym">Sarcophilus laniarius</name>
    <dbReference type="NCBI Taxonomy" id="9305"/>
    <lineage>
        <taxon>Eukaryota</taxon>
        <taxon>Metazoa</taxon>
        <taxon>Chordata</taxon>
        <taxon>Craniata</taxon>
        <taxon>Vertebrata</taxon>
        <taxon>Euteleostomi</taxon>
        <taxon>Mammalia</taxon>
        <taxon>Metatheria</taxon>
        <taxon>Dasyuromorphia</taxon>
        <taxon>Dasyuridae</taxon>
        <taxon>Sarcophilus</taxon>
    </lineage>
</organism>
<comment type="similarity">
    <text evidence="6">Belongs to the VMA21 family.</text>
</comment>
<evidence type="ECO:0008006" key="9">
    <source>
        <dbReference type="Google" id="ProtNLM"/>
    </source>
</evidence>
<reference evidence="7" key="3">
    <citation type="submission" date="2025-09" db="UniProtKB">
        <authorList>
            <consortium name="Ensembl"/>
        </authorList>
    </citation>
    <scope>IDENTIFICATION</scope>
</reference>
<evidence type="ECO:0000313" key="8">
    <source>
        <dbReference type="Proteomes" id="UP000007648"/>
    </source>
</evidence>
<dbReference type="PANTHER" id="PTHR31792">
    <property type="entry name" value="VACUOLAR ATPASE ASSEMBLY INTEGRAL MEMBRANE PROTEIN VMA21"/>
    <property type="match status" value="1"/>
</dbReference>
<comment type="subcellular location">
    <subcellularLocation>
        <location evidence="6">Endoplasmic reticulum membrane</location>
        <topology evidence="6">Multi-pass membrane protein</topology>
    </subcellularLocation>
    <subcellularLocation>
        <location evidence="6">Endoplasmic reticulum-Golgi intermediate compartment membrane</location>
        <topology evidence="6">Multi-pass membrane protein</topology>
    </subcellularLocation>
    <subcellularLocation>
        <location evidence="6">Cytoplasmic vesicle</location>
        <location evidence="6">COPII-coated vesicle membrane</location>
        <topology evidence="6">Multi-pass membrane protein</topology>
    </subcellularLocation>
</comment>
<comment type="subunit">
    <text evidence="6">Associates with the V0 complex of the vacuolar ATPase (V-ATPase).</text>
</comment>
<evidence type="ECO:0000313" key="7">
    <source>
        <dbReference type="Ensembl" id="ENSSHAP00000045924.1"/>
    </source>
</evidence>
<reference evidence="7 8" key="1">
    <citation type="journal article" date="2011" name="Proc. Natl. Acad. Sci. U.S.A.">
        <title>Genetic diversity and population structure of the endangered marsupial Sarcophilus harrisii (Tasmanian devil).</title>
        <authorList>
            <person name="Miller W."/>
            <person name="Hayes V.M."/>
            <person name="Ratan A."/>
            <person name="Petersen D.C."/>
            <person name="Wittekindt N.E."/>
            <person name="Miller J."/>
            <person name="Walenz B."/>
            <person name="Knight J."/>
            <person name="Qi J."/>
            <person name="Zhao F."/>
            <person name="Wang Q."/>
            <person name="Bedoya-Reina O.C."/>
            <person name="Katiyar N."/>
            <person name="Tomsho L.P."/>
            <person name="Kasson L.M."/>
            <person name="Hardie R.A."/>
            <person name="Woodbridge P."/>
            <person name="Tindall E.A."/>
            <person name="Bertelsen M.F."/>
            <person name="Dixon D."/>
            <person name="Pyecroft S."/>
            <person name="Helgen K.M."/>
            <person name="Lesk A.M."/>
            <person name="Pringle T.H."/>
            <person name="Patterson N."/>
            <person name="Zhang Y."/>
            <person name="Kreiss A."/>
            <person name="Woods G.M."/>
            <person name="Jones M.E."/>
            <person name="Schuster S.C."/>
        </authorList>
    </citation>
    <scope>NUCLEOTIDE SEQUENCE [LARGE SCALE GENOMIC DNA]</scope>
</reference>
<dbReference type="Ensembl" id="ENSSHAT00000051658.1">
    <property type="protein sequence ID" value="ENSSHAP00000045924.1"/>
    <property type="gene ID" value="ENSSHAG00000025423.1"/>
</dbReference>
<protein>
    <recommendedName>
        <fullName evidence="9">Vacuolar ATPase assembly integral membrane protein VMA21</fullName>
    </recommendedName>
</protein>
<name>A0A7N4Q015_SARHA</name>
<dbReference type="Pfam" id="PF09446">
    <property type="entry name" value="VMA21"/>
    <property type="match status" value="1"/>
</dbReference>
<evidence type="ECO:0000256" key="5">
    <source>
        <dbReference type="ARBA" id="ARBA00023329"/>
    </source>
</evidence>
<evidence type="ECO:0000256" key="1">
    <source>
        <dbReference type="ARBA" id="ARBA00022692"/>
    </source>
</evidence>
<dbReference type="GO" id="GO:0005789">
    <property type="term" value="C:endoplasmic reticulum membrane"/>
    <property type="evidence" value="ECO:0007669"/>
    <property type="project" value="UniProtKB-SubCell"/>
</dbReference>